<comment type="caution">
    <text evidence="1">The sequence shown here is derived from an EMBL/GenBank/DDBJ whole genome shotgun (WGS) entry which is preliminary data.</text>
</comment>
<keyword evidence="2" id="KW-1185">Reference proteome</keyword>
<protein>
    <submittedName>
        <fullName evidence="1">Uncharacterized protein</fullName>
    </submittedName>
</protein>
<organism evidence="1 2">
    <name type="scientific">Pelomonas aquatica</name>
    <dbReference type="NCBI Taxonomy" id="431058"/>
    <lineage>
        <taxon>Bacteria</taxon>
        <taxon>Pseudomonadati</taxon>
        <taxon>Pseudomonadota</taxon>
        <taxon>Betaproteobacteria</taxon>
        <taxon>Burkholderiales</taxon>
        <taxon>Sphaerotilaceae</taxon>
        <taxon>Roseateles</taxon>
    </lineage>
</organism>
<evidence type="ECO:0000313" key="2">
    <source>
        <dbReference type="Proteomes" id="UP001180536"/>
    </source>
</evidence>
<gene>
    <name evidence="1" type="ORF">J2X16_000098</name>
</gene>
<name>A0ABU1Z2D6_9BURK</name>
<sequence>MDRRELLTCSARAALLAAAVALQGCAVTRIDEAGRTHVAGLVWMTLPASKGADKAADLVRTRSVGVTLTSGPLGQAVTLGYSDQTLGSVRNHSLVRVPRSPQTLDGVD</sequence>
<proteinExistence type="predicted"/>
<dbReference type="EMBL" id="JAVDXQ010000001">
    <property type="protein sequence ID" value="MDR7294777.1"/>
    <property type="molecule type" value="Genomic_DNA"/>
</dbReference>
<dbReference type="Proteomes" id="UP001180536">
    <property type="component" value="Unassembled WGS sequence"/>
</dbReference>
<accession>A0ABU1Z2D6</accession>
<reference evidence="1 2" key="1">
    <citation type="submission" date="2023-07" db="EMBL/GenBank/DDBJ databases">
        <title>Sorghum-associated microbial communities from plants grown in Nebraska, USA.</title>
        <authorList>
            <person name="Schachtman D."/>
        </authorList>
    </citation>
    <scope>NUCLEOTIDE SEQUENCE [LARGE SCALE GENOMIC DNA]</scope>
    <source>
        <strain evidence="1 2">BE310</strain>
    </source>
</reference>
<evidence type="ECO:0000313" key="1">
    <source>
        <dbReference type="EMBL" id="MDR7294777.1"/>
    </source>
</evidence>
<dbReference type="PROSITE" id="PS51257">
    <property type="entry name" value="PROKAR_LIPOPROTEIN"/>
    <property type="match status" value="1"/>
</dbReference>
<dbReference type="RefSeq" id="WP_056876551.1">
    <property type="nucleotide sequence ID" value="NZ_JAVDXQ010000001.1"/>
</dbReference>